<gene>
    <name evidence="2" type="ORF">TNCV_1315491</name>
</gene>
<evidence type="ECO:0000256" key="1">
    <source>
        <dbReference type="SAM" id="MobiDB-lite"/>
    </source>
</evidence>
<dbReference type="InterPro" id="IPR036397">
    <property type="entry name" value="RNaseH_sf"/>
</dbReference>
<dbReference type="AlphaFoldDB" id="A0A8X6VPE9"/>
<accession>A0A8X6VPE9</accession>
<feature type="region of interest" description="Disordered" evidence="1">
    <location>
        <begin position="1"/>
        <end position="32"/>
    </location>
</feature>
<name>A0A8X6VPE9_TRICX</name>
<reference evidence="2" key="1">
    <citation type="submission" date="2020-08" db="EMBL/GenBank/DDBJ databases">
        <title>Multicomponent nature underlies the extraordinary mechanical properties of spider dragline silk.</title>
        <authorList>
            <person name="Kono N."/>
            <person name="Nakamura H."/>
            <person name="Mori M."/>
            <person name="Yoshida Y."/>
            <person name="Ohtoshi R."/>
            <person name="Malay A.D."/>
            <person name="Moran D.A.P."/>
            <person name="Tomita M."/>
            <person name="Numata K."/>
            <person name="Arakawa K."/>
        </authorList>
    </citation>
    <scope>NUCLEOTIDE SEQUENCE</scope>
</reference>
<dbReference type="EMBL" id="BMAU01021329">
    <property type="protein sequence ID" value="GFY14495.1"/>
    <property type="molecule type" value="Genomic_DNA"/>
</dbReference>
<feature type="compositionally biased region" description="Polar residues" evidence="1">
    <location>
        <begin position="21"/>
        <end position="32"/>
    </location>
</feature>
<organism evidence="2 3">
    <name type="scientific">Trichonephila clavipes</name>
    <name type="common">Golden silk orbweaver</name>
    <name type="synonym">Nephila clavipes</name>
    <dbReference type="NCBI Taxonomy" id="2585209"/>
    <lineage>
        <taxon>Eukaryota</taxon>
        <taxon>Metazoa</taxon>
        <taxon>Ecdysozoa</taxon>
        <taxon>Arthropoda</taxon>
        <taxon>Chelicerata</taxon>
        <taxon>Arachnida</taxon>
        <taxon>Araneae</taxon>
        <taxon>Araneomorphae</taxon>
        <taxon>Entelegynae</taxon>
        <taxon>Araneoidea</taxon>
        <taxon>Nephilidae</taxon>
        <taxon>Trichonephila</taxon>
    </lineage>
</organism>
<dbReference type="Gene3D" id="3.30.420.10">
    <property type="entry name" value="Ribonuclease H-like superfamily/Ribonuclease H"/>
    <property type="match status" value="1"/>
</dbReference>
<evidence type="ECO:0000313" key="3">
    <source>
        <dbReference type="Proteomes" id="UP000887159"/>
    </source>
</evidence>
<keyword evidence="3" id="KW-1185">Reference proteome</keyword>
<evidence type="ECO:0008006" key="4">
    <source>
        <dbReference type="Google" id="ProtNLM"/>
    </source>
</evidence>
<protein>
    <recommendedName>
        <fullName evidence="4">Transposase</fullName>
    </recommendedName>
</protein>
<dbReference type="Proteomes" id="UP000887159">
    <property type="component" value="Unassembled WGS sequence"/>
</dbReference>
<sequence length="102" mass="11381">MKGSVGRGWAPKVSDYRPKHSQNFDSVPSHINGQTINQHNYLEILKRVCEKFRKKGPELGSDGSLLHQDDASTHVALTVKHFQTSKNITLTEHPAYSSDLAP</sequence>
<evidence type="ECO:0000313" key="2">
    <source>
        <dbReference type="EMBL" id="GFY14495.1"/>
    </source>
</evidence>
<proteinExistence type="predicted"/>
<dbReference type="GO" id="GO:0003676">
    <property type="term" value="F:nucleic acid binding"/>
    <property type="evidence" value="ECO:0007669"/>
    <property type="project" value="InterPro"/>
</dbReference>
<comment type="caution">
    <text evidence="2">The sequence shown here is derived from an EMBL/GenBank/DDBJ whole genome shotgun (WGS) entry which is preliminary data.</text>
</comment>